<accession>A0ABR1U136</accession>
<feature type="region of interest" description="Disordered" evidence="1">
    <location>
        <begin position="138"/>
        <end position="187"/>
    </location>
</feature>
<keyword evidence="3" id="KW-1185">Reference proteome</keyword>
<organism evidence="2 3">
    <name type="scientific">Apiospora rasikravindrae</name>
    <dbReference type="NCBI Taxonomy" id="990691"/>
    <lineage>
        <taxon>Eukaryota</taxon>
        <taxon>Fungi</taxon>
        <taxon>Dikarya</taxon>
        <taxon>Ascomycota</taxon>
        <taxon>Pezizomycotina</taxon>
        <taxon>Sordariomycetes</taxon>
        <taxon>Xylariomycetidae</taxon>
        <taxon>Amphisphaeriales</taxon>
        <taxon>Apiosporaceae</taxon>
        <taxon>Apiospora</taxon>
    </lineage>
</organism>
<proteinExistence type="predicted"/>
<reference evidence="2 3" key="1">
    <citation type="submission" date="2023-01" db="EMBL/GenBank/DDBJ databases">
        <title>Analysis of 21 Apiospora genomes using comparative genomics revels a genus with tremendous synthesis potential of carbohydrate active enzymes and secondary metabolites.</title>
        <authorList>
            <person name="Sorensen T."/>
        </authorList>
    </citation>
    <scope>NUCLEOTIDE SEQUENCE [LARGE SCALE GENOMIC DNA]</scope>
    <source>
        <strain evidence="2 3">CBS 33761</strain>
    </source>
</reference>
<feature type="region of interest" description="Disordered" evidence="1">
    <location>
        <begin position="1"/>
        <end position="49"/>
    </location>
</feature>
<name>A0ABR1U136_9PEZI</name>
<evidence type="ECO:0000256" key="1">
    <source>
        <dbReference type="SAM" id="MobiDB-lite"/>
    </source>
</evidence>
<evidence type="ECO:0000313" key="2">
    <source>
        <dbReference type="EMBL" id="KAK8052606.1"/>
    </source>
</evidence>
<evidence type="ECO:0000313" key="3">
    <source>
        <dbReference type="Proteomes" id="UP001444661"/>
    </source>
</evidence>
<protein>
    <submittedName>
        <fullName evidence="2">Uncharacterized protein</fullName>
    </submittedName>
</protein>
<dbReference type="Proteomes" id="UP001444661">
    <property type="component" value="Unassembled WGS sequence"/>
</dbReference>
<comment type="caution">
    <text evidence="2">The sequence shown here is derived from an EMBL/GenBank/DDBJ whole genome shotgun (WGS) entry which is preliminary data.</text>
</comment>
<sequence length="187" mass="20107">MGRKRPFRVLHFWTSGLETPKSGSGRPATTGTGRFERGGSGHPSARSPGSIRAALEEIWRSVSGYRLPCSETETSDGAPHEPTARPGAALRRSPRRDAPDDAALAAVGRLVPTPARRYRVGRRKPRTRVWDLTGVAGYVRESGRPPPGRGAPCGGHPARRRDPREDLGRGPRGGHRVASEENGEIAG</sequence>
<gene>
    <name evidence="2" type="ORF">PG993_003991</name>
</gene>
<feature type="region of interest" description="Disordered" evidence="1">
    <location>
        <begin position="70"/>
        <end position="100"/>
    </location>
</feature>
<feature type="compositionally biased region" description="Basic and acidic residues" evidence="1">
    <location>
        <begin position="160"/>
        <end position="169"/>
    </location>
</feature>
<dbReference type="EMBL" id="JAQQWK010000002">
    <property type="protein sequence ID" value="KAK8052606.1"/>
    <property type="molecule type" value="Genomic_DNA"/>
</dbReference>